<evidence type="ECO:0000313" key="3">
    <source>
        <dbReference type="EMBL" id="CAJ2508758.1"/>
    </source>
</evidence>
<dbReference type="Proteomes" id="UP001295740">
    <property type="component" value="Unassembled WGS sequence"/>
</dbReference>
<dbReference type="EMBL" id="CAUWAG010000012">
    <property type="protein sequence ID" value="CAJ2508758.1"/>
    <property type="molecule type" value="Genomic_DNA"/>
</dbReference>
<dbReference type="Pfam" id="PF26639">
    <property type="entry name" value="Het-6_barrel"/>
    <property type="match status" value="1"/>
</dbReference>
<name>A0AAI8VQI7_9PEZI</name>
<proteinExistence type="predicted"/>
<dbReference type="InterPro" id="IPR052895">
    <property type="entry name" value="HetReg/Transcr_Mod"/>
</dbReference>
<reference evidence="3" key="1">
    <citation type="submission" date="2023-10" db="EMBL/GenBank/DDBJ databases">
        <authorList>
            <person name="Hackl T."/>
        </authorList>
    </citation>
    <scope>NUCLEOTIDE SEQUENCE</scope>
</reference>
<evidence type="ECO:0000259" key="2">
    <source>
        <dbReference type="Pfam" id="PF06985"/>
    </source>
</evidence>
<dbReference type="InterPro" id="IPR010730">
    <property type="entry name" value="HET"/>
</dbReference>
<feature type="domain" description="Heterokaryon incompatibility" evidence="2">
    <location>
        <begin position="44"/>
        <end position="201"/>
    </location>
</feature>
<organism evidence="3 4">
    <name type="scientific">Anthostomella pinea</name>
    <dbReference type="NCBI Taxonomy" id="933095"/>
    <lineage>
        <taxon>Eukaryota</taxon>
        <taxon>Fungi</taxon>
        <taxon>Dikarya</taxon>
        <taxon>Ascomycota</taxon>
        <taxon>Pezizomycotina</taxon>
        <taxon>Sordariomycetes</taxon>
        <taxon>Xylariomycetidae</taxon>
        <taxon>Xylariales</taxon>
        <taxon>Xylariaceae</taxon>
        <taxon>Anthostomella</taxon>
    </lineage>
</organism>
<keyword evidence="4" id="KW-1185">Reference proteome</keyword>
<feature type="compositionally biased region" description="Polar residues" evidence="1">
    <location>
        <begin position="619"/>
        <end position="628"/>
    </location>
</feature>
<evidence type="ECO:0000256" key="1">
    <source>
        <dbReference type="SAM" id="MobiDB-lite"/>
    </source>
</evidence>
<accession>A0AAI8VQI7</accession>
<feature type="region of interest" description="Disordered" evidence="1">
    <location>
        <begin position="614"/>
        <end position="636"/>
    </location>
</feature>
<dbReference type="AlphaFoldDB" id="A0AAI8VQI7"/>
<dbReference type="PANTHER" id="PTHR24148:SF73">
    <property type="entry name" value="HET DOMAIN PROTEIN (AFU_ORTHOLOGUE AFUA_8G01020)"/>
    <property type="match status" value="1"/>
</dbReference>
<gene>
    <name evidence="3" type="ORF">KHLLAP_LOCUS9226</name>
</gene>
<protein>
    <submittedName>
        <fullName evidence="3">Uu.00g137840.m01.CDS01</fullName>
    </submittedName>
</protein>
<dbReference type="Pfam" id="PF06985">
    <property type="entry name" value="HET"/>
    <property type="match status" value="1"/>
</dbReference>
<sequence>MANTYMYSPLPQKAIRLLRFTSDAATKYLEYELAVFPLAGAPKFNALSYFWGGDGRSVSIRCNGCELMINPVLTGALQDLTELDRGGVEWIWIDQVCINQANISERGSQVDMMKAIYQTSERTIIWLGAKIPGIGAVGTLLEKLSHLYNRDLERSGNRKRRRYTIDEYKAAGLPYHEDPSWDVLGDILSRPWFTRSWVIQEAVLSKVTPQMLCGTHELSWESILSSATWLASMCYKLTPLNLRPITVAALRSLKLFSELNQLGVPWDLTTLLNKTRRFEASEPRDRVYSLIGLTEEAGETSVLPTALRANYDKPVRDVFRNITRYIIMSSRNLSILTLIRYHPDWDTYPSWVVDFAGDVLWERISYFAWSPHAKGWRSVKEISNNAAGGLPVDVQHSSDDILAVKGFRVDAINAVCEVMSSSVLNSFGPQALVVFNETCRRLGARYTTNEALARAVMITLSANWNLTNQERVVDQSTSHFWAYLWEANHRLRNEAAPDRDQAEFEKDCANRLANIVSDVEADANIYRLHLDTAHYHRVFFTEDQTYIGLGPSIMQENDILCILFGGATPMVLRPVGDSYLFVVSPEPTTSPKPRHIGDARRQAKLEHEARALSKGHMPRTSSWDTSAMSAGMWRRG</sequence>
<evidence type="ECO:0000313" key="4">
    <source>
        <dbReference type="Proteomes" id="UP001295740"/>
    </source>
</evidence>
<dbReference type="PANTHER" id="PTHR24148">
    <property type="entry name" value="ANKYRIN REPEAT DOMAIN-CONTAINING PROTEIN 39 HOMOLOG-RELATED"/>
    <property type="match status" value="1"/>
</dbReference>
<comment type="caution">
    <text evidence="3">The sequence shown here is derived from an EMBL/GenBank/DDBJ whole genome shotgun (WGS) entry which is preliminary data.</text>
</comment>